<feature type="chain" id="PRO_5042934477" evidence="1">
    <location>
        <begin position="20"/>
        <end position="89"/>
    </location>
</feature>
<name>A0AAN6XU77_9PEZI</name>
<keyword evidence="1" id="KW-0732">Signal</keyword>
<sequence length="89" mass="9603">MRLPAITATLLALPSLGLAVALDAAKIEPKAYCDAWQGGGCEWEWGNDCTNRCNAQALNKSCKGCSVHHYEDSGNCISGWQTCECYCSK</sequence>
<dbReference type="AlphaFoldDB" id="A0AAN6XU77"/>
<proteinExistence type="predicted"/>
<feature type="signal peptide" evidence="1">
    <location>
        <begin position="1"/>
        <end position="19"/>
    </location>
</feature>
<dbReference type="EMBL" id="MU858330">
    <property type="protein sequence ID" value="KAK4206989.1"/>
    <property type="molecule type" value="Genomic_DNA"/>
</dbReference>
<organism evidence="2 3">
    <name type="scientific">Rhypophila decipiens</name>
    <dbReference type="NCBI Taxonomy" id="261697"/>
    <lineage>
        <taxon>Eukaryota</taxon>
        <taxon>Fungi</taxon>
        <taxon>Dikarya</taxon>
        <taxon>Ascomycota</taxon>
        <taxon>Pezizomycotina</taxon>
        <taxon>Sordariomycetes</taxon>
        <taxon>Sordariomycetidae</taxon>
        <taxon>Sordariales</taxon>
        <taxon>Naviculisporaceae</taxon>
        <taxon>Rhypophila</taxon>
    </lineage>
</organism>
<reference evidence="2" key="2">
    <citation type="submission" date="2023-05" db="EMBL/GenBank/DDBJ databases">
        <authorList>
            <consortium name="Lawrence Berkeley National Laboratory"/>
            <person name="Steindorff A."/>
            <person name="Hensen N."/>
            <person name="Bonometti L."/>
            <person name="Westerberg I."/>
            <person name="Brannstrom I.O."/>
            <person name="Guillou S."/>
            <person name="Cros-Aarteil S."/>
            <person name="Calhoun S."/>
            <person name="Haridas S."/>
            <person name="Kuo A."/>
            <person name="Mondo S."/>
            <person name="Pangilinan J."/>
            <person name="Riley R."/>
            <person name="Labutti K."/>
            <person name="Andreopoulos B."/>
            <person name="Lipzen A."/>
            <person name="Chen C."/>
            <person name="Yanf M."/>
            <person name="Daum C."/>
            <person name="Ng V."/>
            <person name="Clum A."/>
            <person name="Ohm R."/>
            <person name="Martin F."/>
            <person name="Silar P."/>
            <person name="Natvig D."/>
            <person name="Lalanne C."/>
            <person name="Gautier V."/>
            <person name="Ament-Velasquez S.L."/>
            <person name="Kruys A."/>
            <person name="Hutchinson M.I."/>
            <person name="Powell A.J."/>
            <person name="Barry K."/>
            <person name="Miller A.N."/>
            <person name="Grigoriev I.V."/>
            <person name="Debuchy R."/>
            <person name="Gladieux P."/>
            <person name="Thoren M.H."/>
            <person name="Johannesson H."/>
        </authorList>
    </citation>
    <scope>NUCLEOTIDE SEQUENCE</scope>
    <source>
        <strain evidence="2">PSN293</strain>
    </source>
</reference>
<comment type="caution">
    <text evidence="2">The sequence shown here is derived from an EMBL/GenBank/DDBJ whole genome shotgun (WGS) entry which is preliminary data.</text>
</comment>
<protein>
    <submittedName>
        <fullName evidence="2">Uncharacterized protein</fullName>
    </submittedName>
</protein>
<evidence type="ECO:0000256" key="1">
    <source>
        <dbReference type="SAM" id="SignalP"/>
    </source>
</evidence>
<evidence type="ECO:0000313" key="2">
    <source>
        <dbReference type="EMBL" id="KAK4206989.1"/>
    </source>
</evidence>
<gene>
    <name evidence="2" type="ORF">QBC37DRAFT_380535</name>
</gene>
<accession>A0AAN6XU77</accession>
<keyword evidence="3" id="KW-1185">Reference proteome</keyword>
<reference evidence="2" key="1">
    <citation type="journal article" date="2023" name="Mol. Phylogenet. Evol.">
        <title>Genome-scale phylogeny and comparative genomics of the fungal order Sordariales.</title>
        <authorList>
            <person name="Hensen N."/>
            <person name="Bonometti L."/>
            <person name="Westerberg I."/>
            <person name="Brannstrom I.O."/>
            <person name="Guillou S."/>
            <person name="Cros-Aarteil S."/>
            <person name="Calhoun S."/>
            <person name="Haridas S."/>
            <person name="Kuo A."/>
            <person name="Mondo S."/>
            <person name="Pangilinan J."/>
            <person name="Riley R."/>
            <person name="LaButti K."/>
            <person name="Andreopoulos B."/>
            <person name="Lipzen A."/>
            <person name="Chen C."/>
            <person name="Yan M."/>
            <person name="Daum C."/>
            <person name="Ng V."/>
            <person name="Clum A."/>
            <person name="Steindorff A."/>
            <person name="Ohm R.A."/>
            <person name="Martin F."/>
            <person name="Silar P."/>
            <person name="Natvig D.O."/>
            <person name="Lalanne C."/>
            <person name="Gautier V."/>
            <person name="Ament-Velasquez S.L."/>
            <person name="Kruys A."/>
            <person name="Hutchinson M.I."/>
            <person name="Powell A.J."/>
            <person name="Barry K."/>
            <person name="Miller A.N."/>
            <person name="Grigoriev I.V."/>
            <person name="Debuchy R."/>
            <person name="Gladieux P."/>
            <person name="Hiltunen Thoren M."/>
            <person name="Johannesson H."/>
        </authorList>
    </citation>
    <scope>NUCLEOTIDE SEQUENCE</scope>
    <source>
        <strain evidence="2">PSN293</strain>
    </source>
</reference>
<dbReference type="Proteomes" id="UP001301769">
    <property type="component" value="Unassembled WGS sequence"/>
</dbReference>
<evidence type="ECO:0000313" key="3">
    <source>
        <dbReference type="Proteomes" id="UP001301769"/>
    </source>
</evidence>